<dbReference type="SUPFAM" id="SSF56436">
    <property type="entry name" value="C-type lectin-like"/>
    <property type="match status" value="1"/>
</dbReference>
<dbReference type="InterPro" id="IPR016187">
    <property type="entry name" value="CTDL_fold"/>
</dbReference>
<gene>
    <name evidence="5" type="ORF">U0070_013381</name>
</gene>
<dbReference type="Pfam" id="PF00059">
    <property type="entry name" value="Lectin_C"/>
    <property type="match status" value="1"/>
</dbReference>
<dbReference type="SMART" id="SM00034">
    <property type="entry name" value="CLECT"/>
    <property type="match status" value="1"/>
</dbReference>
<keyword evidence="3" id="KW-0175">Coiled coil</keyword>
<dbReference type="GO" id="GO:0030246">
    <property type="term" value="F:carbohydrate binding"/>
    <property type="evidence" value="ECO:0007669"/>
    <property type="project" value="UniProtKB-KW"/>
</dbReference>
<feature type="domain" description="C-type lectin" evidence="4">
    <location>
        <begin position="167"/>
        <end position="277"/>
    </location>
</feature>
<dbReference type="EMBL" id="JBBHLL010000544">
    <property type="protein sequence ID" value="KAK7800577.1"/>
    <property type="molecule type" value="Genomic_DNA"/>
</dbReference>
<organism evidence="5 6">
    <name type="scientific">Myodes glareolus</name>
    <name type="common">Bank vole</name>
    <name type="synonym">Clethrionomys glareolus</name>
    <dbReference type="NCBI Taxonomy" id="447135"/>
    <lineage>
        <taxon>Eukaryota</taxon>
        <taxon>Metazoa</taxon>
        <taxon>Chordata</taxon>
        <taxon>Craniata</taxon>
        <taxon>Vertebrata</taxon>
        <taxon>Euteleostomi</taxon>
        <taxon>Mammalia</taxon>
        <taxon>Eutheria</taxon>
        <taxon>Euarchontoglires</taxon>
        <taxon>Glires</taxon>
        <taxon>Rodentia</taxon>
        <taxon>Myomorpha</taxon>
        <taxon>Muroidea</taxon>
        <taxon>Cricetidae</taxon>
        <taxon>Arvicolinae</taxon>
        <taxon>Myodes</taxon>
    </lineage>
</organism>
<keyword evidence="2" id="KW-1015">Disulfide bond</keyword>
<evidence type="ECO:0000313" key="6">
    <source>
        <dbReference type="Proteomes" id="UP001488838"/>
    </source>
</evidence>
<reference evidence="5 6" key="1">
    <citation type="journal article" date="2023" name="bioRxiv">
        <title>Conserved and derived expression patterns and positive selection on dental genes reveal complex evolutionary context of ever-growing rodent molars.</title>
        <authorList>
            <person name="Calamari Z.T."/>
            <person name="Song A."/>
            <person name="Cohen E."/>
            <person name="Akter M."/>
            <person name="Roy R.D."/>
            <person name="Hallikas O."/>
            <person name="Christensen M.M."/>
            <person name="Li P."/>
            <person name="Marangoni P."/>
            <person name="Jernvall J."/>
            <person name="Klein O.D."/>
        </authorList>
    </citation>
    <scope>NUCLEOTIDE SEQUENCE [LARGE SCALE GENOMIC DNA]</scope>
    <source>
        <strain evidence="5">V071</strain>
    </source>
</reference>
<feature type="coiled-coil region" evidence="3">
    <location>
        <begin position="94"/>
        <end position="138"/>
    </location>
</feature>
<dbReference type="InterPro" id="IPR018378">
    <property type="entry name" value="C-type_lectin_CS"/>
</dbReference>
<evidence type="ECO:0000259" key="4">
    <source>
        <dbReference type="PROSITE" id="PS50041"/>
    </source>
</evidence>
<evidence type="ECO:0000256" key="2">
    <source>
        <dbReference type="ARBA" id="ARBA00023157"/>
    </source>
</evidence>
<dbReference type="InterPro" id="IPR050111">
    <property type="entry name" value="C-type_lectin/snaclec_domain"/>
</dbReference>
<evidence type="ECO:0000256" key="3">
    <source>
        <dbReference type="SAM" id="Coils"/>
    </source>
</evidence>
<evidence type="ECO:0000256" key="1">
    <source>
        <dbReference type="ARBA" id="ARBA00022734"/>
    </source>
</evidence>
<dbReference type="Proteomes" id="UP001488838">
    <property type="component" value="Unassembled WGS sequence"/>
</dbReference>
<accession>A0AAW0HHD9</accession>
<dbReference type="PROSITE" id="PS00615">
    <property type="entry name" value="C_TYPE_LECTIN_1"/>
    <property type="match status" value="1"/>
</dbReference>
<dbReference type="InterPro" id="IPR016186">
    <property type="entry name" value="C-type_lectin-like/link_sf"/>
</dbReference>
<dbReference type="InterPro" id="IPR033989">
    <property type="entry name" value="CD209-like_CTLD"/>
</dbReference>
<dbReference type="CDD" id="cd03590">
    <property type="entry name" value="CLECT_DC-SIGN_like"/>
    <property type="match status" value="1"/>
</dbReference>
<proteinExistence type="predicted"/>
<sequence>MDAGGYSKLGSAIEEVPRASSERRALLSHQDQLKTNEQRMMLSALKEDVGACRNCCKKRAWWRLESCGAGKRDRQAGLAGLKKSLHPRIGSGMKAQLQTTLAEFKNTQTKLMEQESALKELQERVTQSLAKAARDREDIRSELFQALEAVKQQNKSCEQCPTSWLHFQGSCYYFSETQAIWDTAQSYCSVHSAHLVIVKDLDEQVFLSQRTRGRGYWLGLRAVRHLGKIQGYQWVDGVSLTFSHWNSGEPNDSRGREDCVMMLHSGLWNDAPCSNEKDGWICEKRSSC</sequence>
<dbReference type="AlphaFoldDB" id="A0AAW0HHD9"/>
<dbReference type="PROSITE" id="PS50041">
    <property type="entry name" value="C_TYPE_LECTIN_2"/>
    <property type="match status" value="1"/>
</dbReference>
<keyword evidence="6" id="KW-1185">Reference proteome</keyword>
<protein>
    <recommendedName>
        <fullName evidence="4">C-type lectin domain-containing protein</fullName>
    </recommendedName>
</protein>
<name>A0AAW0HHD9_MYOGA</name>
<comment type="caution">
    <text evidence="5">The sequence shown here is derived from an EMBL/GenBank/DDBJ whole genome shotgun (WGS) entry which is preliminary data.</text>
</comment>
<dbReference type="InterPro" id="IPR001304">
    <property type="entry name" value="C-type_lectin-like"/>
</dbReference>
<evidence type="ECO:0000313" key="5">
    <source>
        <dbReference type="EMBL" id="KAK7800577.1"/>
    </source>
</evidence>
<dbReference type="Gene3D" id="3.10.100.10">
    <property type="entry name" value="Mannose-Binding Protein A, subunit A"/>
    <property type="match status" value="1"/>
</dbReference>
<dbReference type="PANTHER" id="PTHR22803">
    <property type="entry name" value="MANNOSE, PHOSPHOLIPASE, LECTIN RECEPTOR RELATED"/>
    <property type="match status" value="1"/>
</dbReference>
<keyword evidence="1" id="KW-0430">Lectin</keyword>